<sequence>MSGRPVVVGVDGSEQALAAVEWAARAAKGRPLRIVHAGSGPGVVEAAVELAMRVEPGAAVAGRTVPGGPADALLRQDADLVVVGSHSGAAGALLGSTALRVAADAACPVVVVRPVVDEPGPPESRGLVVAGVDGSAASAAVIEFAVAEAARLGTGVVGAMVAPVRPLRGTDVLLEEDEAPEHARLLAECLAGWPDKHPDVPVSRVLLAGRPARLLTGLALGARLLVVGSRGLGGVRGQLLGSTSQAVLKHAPCPVAVIH</sequence>
<organism evidence="5 6">
    <name type="scientific">Actinokineospora fastidiosa</name>
    <dbReference type="NCBI Taxonomy" id="1816"/>
    <lineage>
        <taxon>Bacteria</taxon>
        <taxon>Bacillati</taxon>
        <taxon>Actinomycetota</taxon>
        <taxon>Actinomycetes</taxon>
        <taxon>Pseudonocardiales</taxon>
        <taxon>Pseudonocardiaceae</taxon>
        <taxon>Actinokineospora</taxon>
    </lineage>
</organism>
<dbReference type="InterPro" id="IPR006015">
    <property type="entry name" value="Universal_stress_UspA"/>
</dbReference>
<feature type="domain" description="UspA" evidence="4">
    <location>
        <begin position="128"/>
        <end position="259"/>
    </location>
</feature>
<dbReference type="SUPFAM" id="SSF52402">
    <property type="entry name" value="Adenine nucleotide alpha hydrolases-like"/>
    <property type="match status" value="2"/>
</dbReference>
<name>A0A918GCC6_9PSEU</name>
<evidence type="ECO:0000313" key="6">
    <source>
        <dbReference type="Proteomes" id="UP000660680"/>
    </source>
</evidence>
<dbReference type="InterPro" id="IPR014729">
    <property type="entry name" value="Rossmann-like_a/b/a_fold"/>
</dbReference>
<evidence type="ECO:0000313" key="5">
    <source>
        <dbReference type="EMBL" id="GGS28661.1"/>
    </source>
</evidence>
<gene>
    <name evidence="5" type="ORF">GCM10010171_22220</name>
</gene>
<feature type="domain" description="UspA" evidence="4">
    <location>
        <begin position="4"/>
        <end position="49"/>
    </location>
</feature>
<feature type="domain" description="UspA" evidence="4">
    <location>
        <begin position="74"/>
        <end position="113"/>
    </location>
</feature>
<dbReference type="RefSeq" id="WP_189210343.1">
    <property type="nucleotide sequence ID" value="NZ_BMRB01000002.1"/>
</dbReference>
<proteinExistence type="inferred from homology"/>
<dbReference type="Gene3D" id="3.40.50.620">
    <property type="entry name" value="HUPs"/>
    <property type="match status" value="2"/>
</dbReference>
<dbReference type="PANTHER" id="PTHR46268">
    <property type="entry name" value="STRESS RESPONSE PROTEIN NHAX"/>
    <property type="match status" value="1"/>
</dbReference>
<dbReference type="PANTHER" id="PTHR46268:SF27">
    <property type="entry name" value="UNIVERSAL STRESS PROTEIN RV2623"/>
    <property type="match status" value="1"/>
</dbReference>
<dbReference type="Proteomes" id="UP000660680">
    <property type="component" value="Unassembled WGS sequence"/>
</dbReference>
<reference evidence="5" key="2">
    <citation type="submission" date="2020-09" db="EMBL/GenBank/DDBJ databases">
        <authorList>
            <person name="Sun Q."/>
            <person name="Ohkuma M."/>
        </authorList>
    </citation>
    <scope>NUCLEOTIDE SEQUENCE</scope>
    <source>
        <strain evidence="5">JCM 3276</strain>
    </source>
</reference>
<dbReference type="InterPro" id="IPR006016">
    <property type="entry name" value="UspA"/>
</dbReference>
<dbReference type="AlphaFoldDB" id="A0A918GCC6"/>
<dbReference type="EMBL" id="BMRB01000002">
    <property type="protein sequence ID" value="GGS28661.1"/>
    <property type="molecule type" value="Genomic_DNA"/>
</dbReference>
<keyword evidence="2" id="KW-0547">Nucleotide-binding</keyword>
<dbReference type="GO" id="GO:0005524">
    <property type="term" value="F:ATP binding"/>
    <property type="evidence" value="ECO:0007669"/>
    <property type="project" value="UniProtKB-KW"/>
</dbReference>
<dbReference type="PRINTS" id="PR01438">
    <property type="entry name" value="UNVRSLSTRESS"/>
</dbReference>
<evidence type="ECO:0000256" key="2">
    <source>
        <dbReference type="ARBA" id="ARBA00022741"/>
    </source>
</evidence>
<keyword evidence="6" id="KW-1185">Reference proteome</keyword>
<keyword evidence="3" id="KW-0067">ATP-binding</keyword>
<protein>
    <submittedName>
        <fullName evidence="5">Universal stress protein</fullName>
    </submittedName>
</protein>
<evidence type="ECO:0000256" key="3">
    <source>
        <dbReference type="ARBA" id="ARBA00022840"/>
    </source>
</evidence>
<comment type="caution">
    <text evidence="5">The sequence shown here is derived from an EMBL/GenBank/DDBJ whole genome shotgun (WGS) entry which is preliminary data.</text>
</comment>
<evidence type="ECO:0000259" key="4">
    <source>
        <dbReference type="Pfam" id="PF00582"/>
    </source>
</evidence>
<reference evidence="5" key="1">
    <citation type="journal article" date="2014" name="Int. J. Syst. Evol. Microbiol.">
        <title>Complete genome sequence of Corynebacterium casei LMG S-19264T (=DSM 44701T), isolated from a smear-ripened cheese.</title>
        <authorList>
            <consortium name="US DOE Joint Genome Institute (JGI-PGF)"/>
            <person name="Walter F."/>
            <person name="Albersmeier A."/>
            <person name="Kalinowski J."/>
            <person name="Ruckert C."/>
        </authorList>
    </citation>
    <scope>NUCLEOTIDE SEQUENCE</scope>
    <source>
        <strain evidence="5">JCM 3276</strain>
    </source>
</reference>
<evidence type="ECO:0000256" key="1">
    <source>
        <dbReference type="ARBA" id="ARBA00008791"/>
    </source>
</evidence>
<comment type="similarity">
    <text evidence="1">Belongs to the universal stress protein A family.</text>
</comment>
<dbReference type="Pfam" id="PF00582">
    <property type="entry name" value="Usp"/>
    <property type="match status" value="3"/>
</dbReference>
<accession>A0A918GCC6</accession>